<reference evidence="3" key="2">
    <citation type="journal article" date="2018" name="BMC Genomics">
        <title>Whole genome sequencing and function prediction of 133 gut anaerobes isolated from chicken caecum in pure cultures.</title>
        <authorList>
            <person name="Medvecky M."/>
            <person name="Cejkova D."/>
            <person name="Polansky O."/>
            <person name="Karasova D."/>
            <person name="Kubasova T."/>
            <person name="Cizek A."/>
            <person name="Rychlik I."/>
        </authorList>
    </citation>
    <scope>NUCLEOTIDE SEQUENCE</scope>
    <source>
        <strain evidence="3">An90</strain>
    </source>
</reference>
<reference evidence="4" key="1">
    <citation type="submission" date="2017-04" db="EMBL/GenBank/DDBJ databases">
        <title>Function of individual gut microbiota members based on whole genome sequencing of pure cultures obtained from chicken caecum.</title>
        <authorList>
            <person name="Medvecky M."/>
            <person name="Cejkova D."/>
            <person name="Polansky O."/>
            <person name="Karasova D."/>
            <person name="Kubasova T."/>
            <person name="Cizek A."/>
            <person name="Rychlik I."/>
        </authorList>
    </citation>
    <scope>NUCLEOTIDE SEQUENCE [LARGE SCALE GENOMIC DNA]</scope>
    <source>
        <strain evidence="4">An90</strain>
    </source>
</reference>
<evidence type="ECO:0000313" key="3">
    <source>
        <dbReference type="EMBL" id="OUN02394.1"/>
    </source>
</evidence>
<comment type="caution">
    <text evidence="3">The sequence shown here is derived from an EMBL/GenBank/DDBJ whole genome shotgun (WGS) entry which is preliminary data.</text>
</comment>
<name>A0A1Y3QRZ5_9BACT</name>
<dbReference type="Proteomes" id="UP000322940">
    <property type="component" value="Unassembled WGS sequence"/>
</dbReference>
<dbReference type="InterPro" id="IPR023296">
    <property type="entry name" value="Glyco_hydro_beta-prop_sf"/>
</dbReference>
<gene>
    <name evidence="3" type="ORF">B5G41_12025</name>
    <name evidence="2" type="ORF">F2Y10_10480</name>
</gene>
<dbReference type="Pfam" id="PF16396">
    <property type="entry name" value="DUF5005"/>
    <property type="match status" value="1"/>
</dbReference>
<protein>
    <submittedName>
        <fullName evidence="3">DUF5005 domain-containing protein</fullName>
    </submittedName>
</protein>
<dbReference type="SUPFAM" id="SSF75005">
    <property type="entry name" value="Arabinanase/levansucrase/invertase"/>
    <property type="match status" value="1"/>
</dbReference>
<feature type="signal peptide" evidence="1">
    <location>
        <begin position="1"/>
        <end position="19"/>
    </location>
</feature>
<accession>A0A1Y3QRZ5</accession>
<reference evidence="2 5" key="3">
    <citation type="journal article" date="2019" name="Nat. Med.">
        <title>A library of human gut bacterial isolates paired with longitudinal multiomics data enables mechanistic microbiome research.</title>
        <authorList>
            <person name="Poyet M."/>
            <person name="Groussin M."/>
            <person name="Gibbons S.M."/>
            <person name="Avila-Pacheco J."/>
            <person name="Jiang X."/>
            <person name="Kearney S.M."/>
            <person name="Perrotta A.R."/>
            <person name="Berdy B."/>
            <person name="Zhao S."/>
            <person name="Lieberman T.D."/>
            <person name="Swanson P.K."/>
            <person name="Smith M."/>
            <person name="Roesemann S."/>
            <person name="Alexander J.E."/>
            <person name="Rich S.A."/>
            <person name="Livny J."/>
            <person name="Vlamakis H."/>
            <person name="Clish C."/>
            <person name="Bullock K."/>
            <person name="Deik A."/>
            <person name="Scott J."/>
            <person name="Pierce K.A."/>
            <person name="Xavier R.J."/>
            <person name="Alm E.J."/>
        </authorList>
    </citation>
    <scope>NUCLEOTIDE SEQUENCE [LARGE SCALE GENOMIC DNA]</scope>
    <source>
        <strain evidence="2 5">BIOML-A266</strain>
    </source>
</reference>
<sequence>MKRNIIAFCIFCLCTGSLAACNDFDNPAIPDDEAPEVTPAPVPPAIDPSWNLVQMPDEGGQNPRVFVYKDKKYDALFTRTLGWNGGDGVLTTALPGGHVFWSFNDSFYGVVDGKTRARGSCSFPRNSLMIQKGATIASGQESDDDLVWLADYVQTDNPSGERYYQARTHIRHPKASLSDAEIQKGEIDQDYCYWAGDAVVYDDPAHGKILQMLWTGVEPGSLKNIDGCLREYSLEGEPGDGQYMSVLSTDYNFKSDGLGYGSTMFEDTEGGHIYLYTTKQVNLVSRVLVARTETLDLGSPWSYYIRDLSGDYHWQSSVPSNEEMERSYITAESGSMPWVFEKDGVYYMCMEAFPFGRDIYLFRSQTPYGPFTDRTLLFTLPATLDKLGSPYHQRWYMINLHPALSRQGELVFSTNSDPANFWDNFNRVGSADFYRPYFFRVYNWEHVYDSDDDSGTGTEE</sequence>
<dbReference type="RefSeq" id="WP_018694624.1">
    <property type="nucleotide sequence ID" value="NZ_AP025562.1"/>
</dbReference>
<evidence type="ECO:0000313" key="2">
    <source>
        <dbReference type="EMBL" id="KAA2377831.1"/>
    </source>
</evidence>
<dbReference type="AlphaFoldDB" id="A0A1Y3QRZ5"/>
<feature type="chain" id="PRO_5040575945" evidence="1">
    <location>
        <begin position="20"/>
        <end position="460"/>
    </location>
</feature>
<keyword evidence="1" id="KW-0732">Signal</keyword>
<dbReference type="EMBL" id="NFHB01000008">
    <property type="protein sequence ID" value="OUN02394.1"/>
    <property type="molecule type" value="Genomic_DNA"/>
</dbReference>
<dbReference type="PROSITE" id="PS51257">
    <property type="entry name" value="PROKAR_LIPOPROTEIN"/>
    <property type="match status" value="1"/>
</dbReference>
<evidence type="ECO:0000256" key="1">
    <source>
        <dbReference type="SAM" id="SignalP"/>
    </source>
</evidence>
<dbReference type="Gene3D" id="2.115.10.20">
    <property type="entry name" value="Glycosyl hydrolase domain, family 43"/>
    <property type="match status" value="1"/>
</dbReference>
<dbReference type="InterPro" id="IPR032169">
    <property type="entry name" value="DUF5005"/>
</dbReference>
<evidence type="ECO:0000313" key="5">
    <source>
        <dbReference type="Proteomes" id="UP000322940"/>
    </source>
</evidence>
<proteinExistence type="predicted"/>
<dbReference type="Proteomes" id="UP000195772">
    <property type="component" value="Unassembled WGS sequence"/>
</dbReference>
<organism evidence="3 4">
    <name type="scientific">Alistipes onderdonkii</name>
    <dbReference type="NCBI Taxonomy" id="328813"/>
    <lineage>
        <taxon>Bacteria</taxon>
        <taxon>Pseudomonadati</taxon>
        <taxon>Bacteroidota</taxon>
        <taxon>Bacteroidia</taxon>
        <taxon>Bacteroidales</taxon>
        <taxon>Rikenellaceae</taxon>
        <taxon>Alistipes</taxon>
    </lineage>
</organism>
<evidence type="ECO:0000313" key="4">
    <source>
        <dbReference type="Proteomes" id="UP000195772"/>
    </source>
</evidence>
<dbReference type="eggNOG" id="ENOG5032RTS">
    <property type="taxonomic scope" value="Bacteria"/>
</dbReference>
<dbReference type="OrthoDB" id="9765957at2"/>
<dbReference type="EMBL" id="VVXH01000009">
    <property type="protein sequence ID" value="KAA2377831.1"/>
    <property type="molecule type" value="Genomic_DNA"/>
</dbReference>